<evidence type="ECO:0000256" key="1">
    <source>
        <dbReference type="SAM" id="MobiDB-lite"/>
    </source>
</evidence>
<sequence>MTPAHRSLIIHTRSKAAINAVVYLSPTHKQCGWSCVNADLLKNINGFLYARAAPTEFRLMRKGEFTSNNHVRLARGMSTAALRRPANDADTPILVPTPLEVNMNSPPLDIPKVTSDVSSDEPKADNPTASRGKPPKGHRGRKRLRAIQAKNKERLLSARSLRHWWKVVDDLGGRRLNDEGVTADQLYDVFKKRLNPPETIPPDFDKFRLAWDRMLAEDIPDVTGNH</sequence>
<dbReference type="AlphaFoldDB" id="A0AA39MIR4"/>
<evidence type="ECO:0000313" key="2">
    <source>
        <dbReference type="EMBL" id="KAK0435199.1"/>
    </source>
</evidence>
<evidence type="ECO:0000313" key="3">
    <source>
        <dbReference type="Proteomes" id="UP001175226"/>
    </source>
</evidence>
<feature type="region of interest" description="Disordered" evidence="1">
    <location>
        <begin position="93"/>
        <end position="143"/>
    </location>
</feature>
<proteinExistence type="predicted"/>
<feature type="compositionally biased region" description="Basic residues" evidence="1">
    <location>
        <begin position="133"/>
        <end position="143"/>
    </location>
</feature>
<organism evidence="2 3">
    <name type="scientific">Armillaria borealis</name>
    <dbReference type="NCBI Taxonomy" id="47425"/>
    <lineage>
        <taxon>Eukaryota</taxon>
        <taxon>Fungi</taxon>
        <taxon>Dikarya</taxon>
        <taxon>Basidiomycota</taxon>
        <taxon>Agaricomycotina</taxon>
        <taxon>Agaricomycetes</taxon>
        <taxon>Agaricomycetidae</taxon>
        <taxon>Agaricales</taxon>
        <taxon>Marasmiineae</taxon>
        <taxon>Physalacriaceae</taxon>
        <taxon>Armillaria</taxon>
    </lineage>
</organism>
<comment type="caution">
    <text evidence="2">The sequence shown here is derived from an EMBL/GenBank/DDBJ whole genome shotgun (WGS) entry which is preliminary data.</text>
</comment>
<gene>
    <name evidence="2" type="ORF">EV421DRAFT_1255229</name>
</gene>
<keyword evidence="3" id="KW-1185">Reference proteome</keyword>
<dbReference type="Proteomes" id="UP001175226">
    <property type="component" value="Unassembled WGS sequence"/>
</dbReference>
<name>A0AA39MIR4_9AGAR</name>
<dbReference type="EMBL" id="JAUEPT010000065">
    <property type="protein sequence ID" value="KAK0435199.1"/>
    <property type="molecule type" value="Genomic_DNA"/>
</dbReference>
<protein>
    <submittedName>
        <fullName evidence="2">Uncharacterized protein</fullName>
    </submittedName>
</protein>
<accession>A0AA39MIR4</accession>
<reference evidence="2" key="1">
    <citation type="submission" date="2023-06" db="EMBL/GenBank/DDBJ databases">
        <authorList>
            <consortium name="Lawrence Berkeley National Laboratory"/>
            <person name="Ahrendt S."/>
            <person name="Sahu N."/>
            <person name="Indic B."/>
            <person name="Wong-Bajracharya J."/>
            <person name="Merenyi Z."/>
            <person name="Ke H.-M."/>
            <person name="Monk M."/>
            <person name="Kocsube S."/>
            <person name="Drula E."/>
            <person name="Lipzen A."/>
            <person name="Balint B."/>
            <person name="Henrissat B."/>
            <person name="Andreopoulos B."/>
            <person name="Martin F.M."/>
            <person name="Harder C.B."/>
            <person name="Rigling D."/>
            <person name="Ford K.L."/>
            <person name="Foster G.D."/>
            <person name="Pangilinan J."/>
            <person name="Papanicolaou A."/>
            <person name="Barry K."/>
            <person name="LaButti K."/>
            <person name="Viragh M."/>
            <person name="Koriabine M."/>
            <person name="Yan M."/>
            <person name="Riley R."/>
            <person name="Champramary S."/>
            <person name="Plett K.L."/>
            <person name="Tsai I.J."/>
            <person name="Slot J."/>
            <person name="Sipos G."/>
            <person name="Plett J."/>
            <person name="Nagy L.G."/>
            <person name="Grigoriev I.V."/>
        </authorList>
    </citation>
    <scope>NUCLEOTIDE SEQUENCE</scope>
    <source>
        <strain evidence="2">FPL87.14</strain>
    </source>
</reference>